<accession>A0A7Y6I9K1</accession>
<sequence>MPEPANEATIRTFDVPPGHYDVTVVVGGGTEVLAEARRLMARASPGEGRHRRAFTVNVRTPEAQQNGWDGPGTPGLTLTFTGAAPGVRSVEVSLAGPTALFLAGDSTVTDQAYAPYTGWGQRLPRHFRHGLSVVNHSGSGESAASFLAKPELWAAMEPQLRPGDVALIQFGHNDKQATAAAYRDDLARITRGIAARGATPVLVTPVVRRRFDGAALGPAGLIVNERGVDLPAEMRAVAAAEGVALIDLTDDSRRLVEALGPEAAEELYLTREKQDDTHTSEHGATVFADLVAAGLRRLGLVPDRFWTS</sequence>
<dbReference type="EMBL" id="JABWGN010000008">
    <property type="protein sequence ID" value="NUW34167.1"/>
    <property type="molecule type" value="Genomic_DNA"/>
</dbReference>
<keyword evidence="5" id="KW-1185">Reference proteome</keyword>
<reference evidence="4 5" key="1">
    <citation type="submission" date="2020-06" db="EMBL/GenBank/DDBJ databases">
        <title>Nonomuraea sp. SMC257, a novel actinomycete isolated from soil.</title>
        <authorList>
            <person name="Chanama M."/>
        </authorList>
    </citation>
    <scope>NUCLEOTIDE SEQUENCE [LARGE SCALE GENOMIC DNA]</scope>
    <source>
        <strain evidence="4 5">SMC257</strain>
    </source>
</reference>
<dbReference type="SUPFAM" id="SSF49785">
    <property type="entry name" value="Galactose-binding domain-like"/>
    <property type="match status" value="1"/>
</dbReference>
<dbReference type="GO" id="GO:0016787">
    <property type="term" value="F:hydrolase activity"/>
    <property type="evidence" value="ECO:0007669"/>
    <property type="project" value="UniProtKB-KW"/>
</dbReference>
<protein>
    <submittedName>
        <fullName evidence="4">Rhamnogalacturonan acetylesterase</fullName>
    </submittedName>
</protein>
<dbReference type="Proteomes" id="UP000586042">
    <property type="component" value="Unassembled WGS sequence"/>
</dbReference>
<proteinExistence type="inferred from homology"/>
<dbReference type="Gene3D" id="3.40.50.1110">
    <property type="entry name" value="SGNH hydrolase"/>
    <property type="match status" value="1"/>
</dbReference>
<comment type="caution">
    <text evidence="4">The sequence shown here is derived from an EMBL/GenBank/DDBJ whole genome shotgun (WGS) entry which is preliminary data.</text>
</comment>
<evidence type="ECO:0000313" key="4">
    <source>
        <dbReference type="EMBL" id="NUW34167.1"/>
    </source>
</evidence>
<dbReference type="InterPro" id="IPR036514">
    <property type="entry name" value="SGNH_hydro_sf"/>
</dbReference>
<evidence type="ECO:0000256" key="2">
    <source>
        <dbReference type="ARBA" id="ARBA00022801"/>
    </source>
</evidence>
<dbReference type="Pfam" id="PF13472">
    <property type="entry name" value="Lipase_GDSL_2"/>
    <property type="match status" value="1"/>
</dbReference>
<evidence type="ECO:0000259" key="3">
    <source>
        <dbReference type="Pfam" id="PF13472"/>
    </source>
</evidence>
<keyword evidence="2" id="KW-0378">Hydrolase</keyword>
<feature type="domain" description="SGNH hydrolase-type esterase" evidence="3">
    <location>
        <begin position="104"/>
        <end position="283"/>
    </location>
</feature>
<dbReference type="AlphaFoldDB" id="A0A7Y6I9K1"/>
<evidence type="ECO:0000313" key="5">
    <source>
        <dbReference type="Proteomes" id="UP000586042"/>
    </source>
</evidence>
<dbReference type="CDD" id="cd01821">
    <property type="entry name" value="Rhamnogalacturan_acetylesterase_like"/>
    <property type="match status" value="1"/>
</dbReference>
<dbReference type="InterPro" id="IPR013830">
    <property type="entry name" value="SGNH_hydro"/>
</dbReference>
<dbReference type="InterPro" id="IPR037459">
    <property type="entry name" value="RhgT-like"/>
</dbReference>
<organism evidence="4 5">
    <name type="scientific">Nonomuraea montanisoli</name>
    <dbReference type="NCBI Taxonomy" id="2741721"/>
    <lineage>
        <taxon>Bacteria</taxon>
        <taxon>Bacillati</taxon>
        <taxon>Actinomycetota</taxon>
        <taxon>Actinomycetes</taxon>
        <taxon>Streptosporangiales</taxon>
        <taxon>Streptosporangiaceae</taxon>
        <taxon>Nonomuraea</taxon>
    </lineage>
</organism>
<dbReference type="RefSeq" id="WP_175591605.1">
    <property type="nucleotide sequence ID" value="NZ_JABWGN010000008.1"/>
</dbReference>
<dbReference type="PANTHER" id="PTHR43695">
    <property type="entry name" value="PUTATIVE (AFU_ORTHOLOGUE AFUA_2G17250)-RELATED"/>
    <property type="match status" value="1"/>
</dbReference>
<gene>
    <name evidence="4" type="ORF">HTZ77_22405</name>
</gene>
<name>A0A7Y6I9K1_9ACTN</name>
<evidence type="ECO:0000256" key="1">
    <source>
        <dbReference type="ARBA" id="ARBA00008668"/>
    </source>
</evidence>
<comment type="similarity">
    <text evidence="1">Belongs to the 'GDSL' lipolytic enzyme family.</text>
</comment>
<dbReference type="InterPro" id="IPR008979">
    <property type="entry name" value="Galactose-bd-like_sf"/>
</dbReference>
<dbReference type="PANTHER" id="PTHR43695:SF1">
    <property type="entry name" value="RHAMNOGALACTURONAN ACETYLESTERASE"/>
    <property type="match status" value="1"/>
</dbReference>
<dbReference type="SUPFAM" id="SSF52266">
    <property type="entry name" value="SGNH hydrolase"/>
    <property type="match status" value="1"/>
</dbReference>